<gene>
    <name evidence="2" type="ORF">SCF082_LOCUS6957</name>
</gene>
<feature type="region of interest" description="Disordered" evidence="1">
    <location>
        <begin position="845"/>
        <end position="892"/>
    </location>
</feature>
<evidence type="ECO:0000256" key="1">
    <source>
        <dbReference type="SAM" id="MobiDB-lite"/>
    </source>
</evidence>
<feature type="compositionally biased region" description="Basic residues" evidence="1">
    <location>
        <begin position="865"/>
        <end position="883"/>
    </location>
</feature>
<reference evidence="2 3" key="1">
    <citation type="submission" date="2024-02" db="EMBL/GenBank/DDBJ databases">
        <authorList>
            <person name="Chen Y."/>
            <person name="Shah S."/>
            <person name="Dougan E. K."/>
            <person name="Thang M."/>
            <person name="Chan C."/>
        </authorList>
    </citation>
    <scope>NUCLEOTIDE SEQUENCE [LARGE SCALE GENOMIC DNA]</scope>
</reference>
<feature type="region of interest" description="Disordered" evidence="1">
    <location>
        <begin position="327"/>
        <end position="349"/>
    </location>
</feature>
<keyword evidence="3" id="KW-1185">Reference proteome</keyword>
<feature type="non-terminal residue" evidence="2">
    <location>
        <position position="1402"/>
    </location>
</feature>
<dbReference type="Proteomes" id="UP001642464">
    <property type="component" value="Unassembled WGS sequence"/>
</dbReference>
<protein>
    <submittedName>
        <fullName evidence="2">Uncharacterized protein</fullName>
    </submittedName>
</protein>
<proteinExistence type="predicted"/>
<name>A0ABP0IG39_9DINO</name>
<organism evidence="2 3">
    <name type="scientific">Durusdinium trenchii</name>
    <dbReference type="NCBI Taxonomy" id="1381693"/>
    <lineage>
        <taxon>Eukaryota</taxon>
        <taxon>Sar</taxon>
        <taxon>Alveolata</taxon>
        <taxon>Dinophyceae</taxon>
        <taxon>Suessiales</taxon>
        <taxon>Symbiodiniaceae</taxon>
        <taxon>Durusdinium</taxon>
    </lineage>
</organism>
<comment type="caution">
    <text evidence="2">The sequence shown here is derived from an EMBL/GenBank/DDBJ whole genome shotgun (WGS) entry which is preliminary data.</text>
</comment>
<feature type="compositionally biased region" description="Basic and acidic residues" evidence="1">
    <location>
        <begin position="1168"/>
        <end position="1182"/>
    </location>
</feature>
<evidence type="ECO:0000313" key="2">
    <source>
        <dbReference type="EMBL" id="CAK9001516.1"/>
    </source>
</evidence>
<accession>A0ABP0IG39</accession>
<sequence length="1402" mass="155217">MPGAISEAGTSMVVARKAMPRVTWKTRLQKAMANAPDDQHRARAEEKERQRWIGELMKLLEDAGFLDSIVRDPEAVKQLAARVAAGRRASTLRQHVKYGRRLQVYMESIYGSNWLRGPGDFIGYVALLLCGRSVPGSLFKCIAFIETAAEVSPEKRFSGAQSIHNYLKEVEQGNTWAPRQRTKAARLPVEVARAWEIGVLDVTLQAFKRVYCWYKLVKLWSALRSHDCQGVPPTSLSFDPIVGLQGEIVRAKTTGVGRRVEVVQFFVSANAWLVHEDWLKVGLQLFMTMNRSVGCRRSSAPPDGTGINFILVGALRENHDHVLGAHCGDPKGDEEKAVHGKTATEAHEESVKLAPPTWGGLDAPPLQVVKKPLRKRPEAPEDLEVVDSPTEVFSDDELMDDPAPQERYNLGTFILSAVGKAKRRTLHIVGGCYRVPGIHYREFVVVGMDRPEIFADKGEWLCSACFSPKDRIAEAIAQGGDGDQSRRIRLEVLCIGVRALRKGAVGGAQRPFARVGPGGAFIAAMAGLTQEEKIALLHPDLQGLLDARGVEADMQAALYEAGIPSIAMVSAIATDRDSLLEVAKAELGIDIGARPKDAIKFASLFLTWQSAVKRRVAIDELDAEATVQKQPKLVPGVEMQLYRAEFEKRFFKLKDAEWPGKPSFEDLCEQVDGGEFRPMALRHFGSRSEEDDAEAGSLHLGKAGQVKIKKARVETANPTNMEEFRAKVNLMINHLIFARFRYPHKASLDEVTPFTAIEYLNYICSKNVAQLEALVVEDVALHRPSLKIIMSYEFQMRKEAVDMVNRGNTWVASLKSVVKNADVRERYFSTPLAVTSAMQSIKENGWSNQRKWQDRQHPYSEASKGKAKGKSKGKKGSKGKSKGKGGPQLHASTPDDRQLCFAWNNKNEGCSGECNRVHACRICLDPGHAMFEHDGPSRPTGIPETLEKLAGKSKRPVKADKSNAMIELCLQCITLCIKHGIYFLMEHPEDLGALSGALFQCRFGAGSQKPTRLLHNLIPLQERLWSGLPQLDALGRYQGPLPRLCRCGRKHVGLIRRTKDNSFATTAAAAYPPEMDFWLASTLFQALLKRGKQGPSEGDPNSGKQGPSEGGPRSSEKSEPEGHGQSPPDLEGHHPPDLDGQPSSDSRGHPSSHEGQGQRPPGHRHGHLGGDRVRQGAKREMDVAPAAETKKRRTLPQPGLSRSPWAPIEVWYKGKARRVTDGLGLNSPGIRLKEAFWGKVVSFSNSMDKKANSKFLEGMAATGVALGTRGEIPWVNAVYDKKDRKGADDLGPRWDEEERQGLRGNYTSAKEHMERVRSHVEADVKKGWMTVVSLDEAKRRYGDELEVASLGAVPKDPLWEDVRVVHDGTHGLKVNTHLDQPNKMLFPQYDDLEAILRTFKEQ</sequence>
<feature type="region of interest" description="Disordered" evidence="1">
    <location>
        <begin position="1091"/>
        <end position="1204"/>
    </location>
</feature>
<evidence type="ECO:0000313" key="3">
    <source>
        <dbReference type="Proteomes" id="UP001642464"/>
    </source>
</evidence>
<dbReference type="EMBL" id="CAXAMM010003869">
    <property type="protein sequence ID" value="CAK9001516.1"/>
    <property type="molecule type" value="Genomic_DNA"/>
</dbReference>